<dbReference type="OrthoDB" id="2281895at2759"/>
<evidence type="ECO:0000313" key="4">
    <source>
        <dbReference type="EnsemblFungi" id="MAPG_11713T0"/>
    </source>
</evidence>
<organism evidence="4 5">
    <name type="scientific">Magnaporthiopsis poae (strain ATCC 64411 / 73-15)</name>
    <name type="common">Kentucky bluegrass fungus</name>
    <name type="synonym">Magnaporthe poae</name>
    <dbReference type="NCBI Taxonomy" id="644358"/>
    <lineage>
        <taxon>Eukaryota</taxon>
        <taxon>Fungi</taxon>
        <taxon>Dikarya</taxon>
        <taxon>Ascomycota</taxon>
        <taxon>Pezizomycotina</taxon>
        <taxon>Sordariomycetes</taxon>
        <taxon>Sordariomycetidae</taxon>
        <taxon>Magnaporthales</taxon>
        <taxon>Magnaporthaceae</taxon>
        <taxon>Magnaporthiopsis</taxon>
    </lineage>
</organism>
<reference evidence="4" key="5">
    <citation type="submission" date="2015-06" db="UniProtKB">
        <authorList>
            <consortium name="EnsemblFungi"/>
        </authorList>
    </citation>
    <scope>IDENTIFICATION</scope>
    <source>
        <strain evidence="4">ATCC 64411</strain>
    </source>
</reference>
<dbReference type="Proteomes" id="UP000011715">
    <property type="component" value="Unassembled WGS sequence"/>
</dbReference>
<reference evidence="3" key="3">
    <citation type="submission" date="2011-03" db="EMBL/GenBank/DDBJ databases">
        <title>Annotation of Magnaporthe poae ATCC 64411.</title>
        <authorList>
            <person name="Ma L.-J."/>
            <person name="Dead R."/>
            <person name="Young S.K."/>
            <person name="Zeng Q."/>
            <person name="Gargeya S."/>
            <person name="Fitzgerald M."/>
            <person name="Haas B."/>
            <person name="Abouelleil A."/>
            <person name="Alvarado L."/>
            <person name="Arachchi H.M."/>
            <person name="Berlin A."/>
            <person name="Brown A."/>
            <person name="Chapman S.B."/>
            <person name="Chen Z."/>
            <person name="Dunbar C."/>
            <person name="Freedman E."/>
            <person name="Gearin G."/>
            <person name="Gellesch M."/>
            <person name="Goldberg J."/>
            <person name="Griggs A."/>
            <person name="Gujja S."/>
            <person name="Heiman D."/>
            <person name="Howarth C."/>
            <person name="Larson L."/>
            <person name="Lui A."/>
            <person name="MacDonald P.J.P."/>
            <person name="Mehta T."/>
            <person name="Montmayeur A."/>
            <person name="Murphy C."/>
            <person name="Neiman D."/>
            <person name="Pearson M."/>
            <person name="Priest M."/>
            <person name="Roberts A."/>
            <person name="Saif S."/>
            <person name="Shea T."/>
            <person name="Shenoy N."/>
            <person name="Sisk P."/>
            <person name="Stolte C."/>
            <person name="Sykes S."/>
            <person name="Yandava C."/>
            <person name="Wortman J."/>
            <person name="Nusbaum C."/>
            <person name="Birren B."/>
        </authorList>
    </citation>
    <scope>NUCLEOTIDE SEQUENCE</scope>
    <source>
        <strain evidence="3">ATCC 64411</strain>
    </source>
</reference>
<keyword evidence="2" id="KW-0812">Transmembrane</keyword>
<evidence type="ECO:0000256" key="2">
    <source>
        <dbReference type="SAM" id="Phobius"/>
    </source>
</evidence>
<feature type="transmembrane region" description="Helical" evidence="2">
    <location>
        <begin position="269"/>
        <end position="291"/>
    </location>
</feature>
<protein>
    <submittedName>
        <fullName evidence="3 4">Uncharacterized protein</fullName>
    </submittedName>
</protein>
<evidence type="ECO:0000256" key="1">
    <source>
        <dbReference type="SAM" id="MobiDB-lite"/>
    </source>
</evidence>
<feature type="transmembrane region" description="Helical" evidence="2">
    <location>
        <begin position="238"/>
        <end position="257"/>
    </location>
</feature>
<feature type="region of interest" description="Disordered" evidence="1">
    <location>
        <begin position="207"/>
        <end position="232"/>
    </location>
</feature>
<sequence>MGYLQLLIVPVRLTAGFVALVVVLSLRDVNPGLLYSQCHARARLPWLSHAPLLGAPVHYLVSFFHKALASTRSAASLAEVPAFVGGLLTVATLEAARLCNASSALIAHPTGPWLVFNPTGGEPVWVFVIVPAFLRRAKGLIPVDESPDARLAADSRNLAFAADAVVVPLSAALGFVAPSAAMLATNSPITILGLALLPPSTLRSPATSRAGPSYAPCPSVPRPASASRRGAGPSWTSMAGPVVCSIAAHLWNLVVLIRGADGWREITRSTVEFIEIDAVFIGLTVLYWILVEGGWRLAGLMVLLSVLLGPGAGICAAWVCREWTAHAAGFVEKSGSVGPERTRGADEETPLLRYSSMQHRWDLNIGWVWREEPAFLVVFQHLSRLYAFL</sequence>
<dbReference type="EMBL" id="ADBL01002905">
    <property type="status" value="NOT_ANNOTATED_CDS"/>
    <property type="molecule type" value="Genomic_DNA"/>
</dbReference>
<keyword evidence="5" id="KW-1185">Reference proteome</keyword>
<dbReference type="OMA" id="QCHSHAR"/>
<evidence type="ECO:0000313" key="3">
    <source>
        <dbReference type="EMBL" id="KLU92772.1"/>
    </source>
</evidence>
<feature type="transmembrane region" description="Helical" evidence="2">
    <location>
        <begin position="297"/>
        <end position="320"/>
    </location>
</feature>
<dbReference type="eggNOG" id="ENOG502RS6C">
    <property type="taxonomic scope" value="Eukaryota"/>
</dbReference>
<reference evidence="4" key="4">
    <citation type="journal article" date="2015" name="G3 (Bethesda)">
        <title>Genome sequences of three phytopathogenic species of the Magnaporthaceae family of fungi.</title>
        <authorList>
            <person name="Okagaki L.H."/>
            <person name="Nunes C.C."/>
            <person name="Sailsbery J."/>
            <person name="Clay B."/>
            <person name="Brown D."/>
            <person name="John T."/>
            <person name="Oh Y."/>
            <person name="Young N."/>
            <person name="Fitzgerald M."/>
            <person name="Haas B.J."/>
            <person name="Zeng Q."/>
            <person name="Young S."/>
            <person name="Adiconis X."/>
            <person name="Fan L."/>
            <person name="Levin J.Z."/>
            <person name="Mitchell T.K."/>
            <person name="Okubara P.A."/>
            <person name="Farman M.L."/>
            <person name="Kohn L.M."/>
            <person name="Birren B."/>
            <person name="Ma L.-J."/>
            <person name="Dean R.A."/>
        </authorList>
    </citation>
    <scope>NUCLEOTIDE SEQUENCE</scope>
    <source>
        <strain evidence="4">ATCC 64411 / 73-15</strain>
    </source>
</reference>
<proteinExistence type="predicted"/>
<keyword evidence="2" id="KW-1133">Transmembrane helix</keyword>
<dbReference type="AlphaFoldDB" id="A0A0C4EG01"/>
<dbReference type="EMBL" id="GL876987">
    <property type="protein sequence ID" value="KLU92772.1"/>
    <property type="molecule type" value="Genomic_DNA"/>
</dbReference>
<reference evidence="3" key="1">
    <citation type="submission" date="2010-05" db="EMBL/GenBank/DDBJ databases">
        <title>The Genome Sequence of Magnaporthe poae strain ATCC 64411.</title>
        <authorList>
            <consortium name="The Broad Institute Genome Sequencing Platform"/>
            <consortium name="Broad Institute Genome Sequencing Center for Infectious Disease"/>
            <person name="Ma L.-J."/>
            <person name="Dead R."/>
            <person name="Young S."/>
            <person name="Zeng Q."/>
            <person name="Koehrsen M."/>
            <person name="Alvarado L."/>
            <person name="Berlin A."/>
            <person name="Chapman S.B."/>
            <person name="Chen Z."/>
            <person name="Freedman E."/>
            <person name="Gellesch M."/>
            <person name="Goldberg J."/>
            <person name="Griggs A."/>
            <person name="Gujja S."/>
            <person name="Heilman E.R."/>
            <person name="Heiman D."/>
            <person name="Hepburn T."/>
            <person name="Howarth C."/>
            <person name="Jen D."/>
            <person name="Larson L."/>
            <person name="Mehta T."/>
            <person name="Neiman D."/>
            <person name="Pearson M."/>
            <person name="Roberts A."/>
            <person name="Saif S."/>
            <person name="Shea T."/>
            <person name="Shenoy N."/>
            <person name="Sisk P."/>
            <person name="Stolte C."/>
            <person name="Sykes S."/>
            <person name="Walk T."/>
            <person name="White J."/>
            <person name="Yandava C."/>
            <person name="Haas B."/>
            <person name="Nusbaum C."/>
            <person name="Birren B."/>
        </authorList>
    </citation>
    <scope>NUCLEOTIDE SEQUENCE</scope>
    <source>
        <strain evidence="3">ATCC 64411</strain>
    </source>
</reference>
<accession>A0A0C4EG01</accession>
<keyword evidence="2" id="KW-0472">Membrane</keyword>
<feature type="transmembrane region" description="Helical" evidence="2">
    <location>
        <begin position="6"/>
        <end position="26"/>
    </location>
</feature>
<reference evidence="5" key="2">
    <citation type="submission" date="2010-05" db="EMBL/GenBank/DDBJ databases">
        <title>The genome sequence of Magnaporthe poae strain ATCC 64411.</title>
        <authorList>
            <person name="Ma L.-J."/>
            <person name="Dead R."/>
            <person name="Young S."/>
            <person name="Zeng Q."/>
            <person name="Koehrsen M."/>
            <person name="Alvarado L."/>
            <person name="Berlin A."/>
            <person name="Chapman S.B."/>
            <person name="Chen Z."/>
            <person name="Freedman E."/>
            <person name="Gellesch M."/>
            <person name="Goldberg J."/>
            <person name="Griggs A."/>
            <person name="Gujja S."/>
            <person name="Heilman E.R."/>
            <person name="Heiman D."/>
            <person name="Hepburn T."/>
            <person name="Howarth C."/>
            <person name="Jen D."/>
            <person name="Larson L."/>
            <person name="Mehta T."/>
            <person name="Neiman D."/>
            <person name="Pearson M."/>
            <person name="Roberts A."/>
            <person name="Saif S."/>
            <person name="Shea T."/>
            <person name="Shenoy N."/>
            <person name="Sisk P."/>
            <person name="Stolte C."/>
            <person name="Sykes S."/>
            <person name="Walk T."/>
            <person name="White J."/>
            <person name="Yandava C."/>
            <person name="Haas B."/>
            <person name="Nusbaum C."/>
            <person name="Birren B."/>
        </authorList>
    </citation>
    <scope>NUCLEOTIDE SEQUENCE [LARGE SCALE GENOMIC DNA]</scope>
    <source>
        <strain evidence="5">ATCC 64411 / 73-15</strain>
    </source>
</reference>
<gene>
    <name evidence="3" type="ORF">MAPG_11713</name>
</gene>
<dbReference type="VEuPathDB" id="FungiDB:MAPG_11713"/>
<dbReference type="EnsemblFungi" id="MAPG_11713T0">
    <property type="protein sequence ID" value="MAPG_11713T0"/>
    <property type="gene ID" value="MAPG_11713"/>
</dbReference>
<name>A0A0C4EG01_MAGP6</name>
<feature type="transmembrane region" description="Helical" evidence="2">
    <location>
        <begin position="158"/>
        <end position="177"/>
    </location>
</feature>
<evidence type="ECO:0000313" key="5">
    <source>
        <dbReference type="Proteomes" id="UP000011715"/>
    </source>
</evidence>